<dbReference type="KEGG" id="msd:MYSTI_01583"/>
<dbReference type="STRING" id="1278073.MYSTI_01583"/>
<organism evidence="2 3">
    <name type="scientific">Myxococcus stipitatus (strain DSM 14675 / JCM 12634 / Mx s8)</name>
    <dbReference type="NCBI Taxonomy" id="1278073"/>
    <lineage>
        <taxon>Bacteria</taxon>
        <taxon>Pseudomonadati</taxon>
        <taxon>Myxococcota</taxon>
        <taxon>Myxococcia</taxon>
        <taxon>Myxococcales</taxon>
        <taxon>Cystobacterineae</taxon>
        <taxon>Myxococcaceae</taxon>
        <taxon>Myxococcus</taxon>
    </lineage>
</organism>
<dbReference type="HOGENOM" id="CLU_2155614_0_0_7"/>
<evidence type="ECO:0000256" key="1">
    <source>
        <dbReference type="SAM" id="MobiDB-lite"/>
    </source>
</evidence>
<accession>L7U2C1</accession>
<dbReference type="AlphaFoldDB" id="L7U2C1"/>
<feature type="region of interest" description="Disordered" evidence="1">
    <location>
        <begin position="86"/>
        <end position="111"/>
    </location>
</feature>
<dbReference type="Proteomes" id="UP000011131">
    <property type="component" value="Chromosome"/>
</dbReference>
<keyword evidence="3" id="KW-1185">Reference proteome</keyword>
<gene>
    <name evidence="2" type="ordered locus">MYSTI_01583</name>
</gene>
<feature type="region of interest" description="Disordered" evidence="1">
    <location>
        <begin position="55"/>
        <end position="74"/>
    </location>
</feature>
<dbReference type="EMBL" id="CP004025">
    <property type="protein sequence ID" value="AGC42916.1"/>
    <property type="molecule type" value="Genomic_DNA"/>
</dbReference>
<evidence type="ECO:0000313" key="3">
    <source>
        <dbReference type="Proteomes" id="UP000011131"/>
    </source>
</evidence>
<evidence type="ECO:0000313" key="2">
    <source>
        <dbReference type="EMBL" id="AGC42916.1"/>
    </source>
</evidence>
<sequence length="111" mass="11976">MTRSAVFRVSAVLAGCGGMDPQLEHEENIANLIEAGHPANDIRVIDESVFEGGRRAGDAPGVARDASAAPGGAEHRRLGRVRHELLSAHGPRRRVHHSVRSHAVRGWRPGR</sequence>
<feature type="compositionally biased region" description="Basic residues" evidence="1">
    <location>
        <begin position="90"/>
        <end position="111"/>
    </location>
</feature>
<proteinExistence type="predicted"/>
<reference evidence="2 3" key="1">
    <citation type="journal article" date="2013" name="Genome Announc.">
        <title>Complete genome sequence of Myxococcus stipitatus strain DSM 14675, a fruiting myxobacterium.</title>
        <authorList>
            <person name="Huntley S."/>
            <person name="Kneip S."/>
            <person name="Treuner-Lange A."/>
            <person name="Sogaard-Andersen L."/>
        </authorList>
    </citation>
    <scope>NUCLEOTIDE SEQUENCE [LARGE SCALE GENOMIC DNA]</scope>
    <source>
        <strain evidence="3">DSM 14675 / JCM 12634 / Mx s8</strain>
    </source>
</reference>
<name>L7U2C1_MYXSD</name>
<protein>
    <submittedName>
        <fullName evidence="2">Uncharacterized protein</fullName>
    </submittedName>
</protein>